<feature type="repeat" description="TPR" evidence="3">
    <location>
        <begin position="1179"/>
        <end position="1212"/>
    </location>
</feature>
<evidence type="ECO:0000313" key="5">
    <source>
        <dbReference type="EMBL" id="KAK3173373.1"/>
    </source>
</evidence>
<keyword evidence="6" id="KW-1185">Reference proteome</keyword>
<feature type="repeat" description="TPR" evidence="3">
    <location>
        <begin position="672"/>
        <end position="705"/>
    </location>
</feature>
<sequence length="1397" mass="155368">MSATKTALKAAKAALDAHKYQDAIEQANAALAVDPKSYNAKVFLGLAYEKQDQIEASETVYRAAITIKDKDPLAWQGLVTLYEKQAGKKLDEYHDAAIRLAEIFMEKDDRTRCQSVLDKYVGDAKKYGSRTQVKHSLEVYLPTGSIYDYLEGRIPQPAHTYAKIADIVEAEEKEKINTEIGQRRTRLGARIDQVTAEVKREVLEGSQLEELYGAIIDWTHDDEVRRHYEEKLLQRAYDTLVTLHAPKKAAKREQVTNLAQGLVILKHPFLLAWKIKLEWNDVEEVNDLDAGLLREYLSLFPEEGLSKVLRGYLESDISPFPKAKAPAEGEAEEDDESGPASAEDRLILMSEGMEESCSSILAHRLMGQYYLNIEENESAASIARQGLNRISIESNMSGLPLQHSRNAISIVLATALVQFQAPRHHPEAMEIFEDILRRKATETSALIGIGLILEEQDNYNEAVEFFGRALKRSSEPRIKAEAAWCKALNGDNESSLHELEACLSEMEGSDTRTKSLRSQTLYRIGMCMWNQDTSTAARKDRTGAYARFLASLQADFNFAPAYTSLGIYYADYGKDNKRARKCFQKAFELSSSEVEAAERLAKSFAKSGEWDLVEVVSQRVIESGKLKPAPGSKKKGVSWPFAALGVVQLNNQEYAKSVVSFQSALRTAPADYYCWVGLGESYHNSGRYIAATKAFEQAQKLEVSSEDDSIKDNWFSKYMLANVRRELGEYDTAIAGYQEVLQLRPAEFGVSIALLQSLVESAWHHIELGFYGRAADGAREAISLAQDISERRNDAFNLWKAVGDACSVFTYVQAYTPRLPVQALQSLFEASIDHSVYDLLADIDSVGKTTLQTFTQETDDVTSSLIFSVKAAILAQKRAIHACANDVHARAVAWYNLGWTEHRAHVSGIEETQARSKKRPLKYLKASVQAFKRAIELEAGNAEFWNSLGIVTTDLNPKVSQHSFVRSLYLNDKNARVWTNLGTLYLIQDDFQLANEAFTRAQSCDPDYAQAWLGQGLLAGQLADQNEARNLFTHAFEIADSSSTMIKRQYAMCTFDHVISSPSSTSTNNLQPLFALHQLRCQVSSDMAFQHLSSLFAERISDFVDAVSSLDLLASSLEAEYETSESSVTLMRFAQAKADLARARLAERDFETAAEDAETGLSLSEDEELDKKARQRVRLSAHITAGLAYYYQGTMDHAISMFRSALEETQGNPDIICLLAQVLWAKGGEEERNVAREQLFDCVGNHHGHVGAITLLGVVAVLDDDKDTIEAVKDDLQGLRTRDDLNEQQHSKVAQLLTAIATLYPEEEQDSLEMGEATTSVMLAPSKPHGWSQLAGLSEESFPAEMAVLTAIKAAPPRGTLGAVDLAKAYAGTRRLDDAQRAIVLAPWTIHGWEGLV</sequence>
<feature type="repeat" description="TPR" evidence="3">
    <location>
        <begin position="714"/>
        <end position="747"/>
    </location>
</feature>
<evidence type="ECO:0000256" key="2">
    <source>
        <dbReference type="ARBA" id="ARBA00022803"/>
    </source>
</evidence>
<dbReference type="InterPro" id="IPR039226">
    <property type="entry name" value="Ski3/TTC37"/>
</dbReference>
<dbReference type="GO" id="GO:0006401">
    <property type="term" value="P:RNA catabolic process"/>
    <property type="evidence" value="ECO:0007669"/>
    <property type="project" value="InterPro"/>
</dbReference>
<protein>
    <recommendedName>
        <fullName evidence="7">TPR-like protein</fullName>
    </recommendedName>
</protein>
<comment type="caution">
    <text evidence="5">The sequence shown here is derived from an EMBL/GenBank/DDBJ whole genome shotgun (WGS) entry which is preliminary data.</text>
</comment>
<dbReference type="InterPro" id="IPR019734">
    <property type="entry name" value="TPR_rpt"/>
</dbReference>
<dbReference type="EMBL" id="JASNWA010000007">
    <property type="protein sequence ID" value="KAK3173373.1"/>
    <property type="molecule type" value="Genomic_DNA"/>
</dbReference>
<dbReference type="PROSITE" id="PS50005">
    <property type="entry name" value="TPR"/>
    <property type="match status" value="5"/>
</dbReference>
<dbReference type="InterPro" id="IPR040962">
    <property type="entry name" value="TPR_22"/>
</dbReference>
<dbReference type="Pfam" id="PF13181">
    <property type="entry name" value="TPR_8"/>
    <property type="match status" value="4"/>
</dbReference>
<dbReference type="PANTHER" id="PTHR15704">
    <property type="entry name" value="SUPERKILLER 3 PROTEIN-RELATED"/>
    <property type="match status" value="1"/>
</dbReference>
<accession>A0AAD9Z9D8</accession>
<evidence type="ECO:0000256" key="1">
    <source>
        <dbReference type="ARBA" id="ARBA00022737"/>
    </source>
</evidence>
<dbReference type="Pfam" id="PF13432">
    <property type="entry name" value="TPR_16"/>
    <property type="match status" value="1"/>
</dbReference>
<evidence type="ECO:0000313" key="6">
    <source>
        <dbReference type="Proteomes" id="UP001276659"/>
    </source>
</evidence>
<gene>
    <name evidence="5" type="ORF">OEA41_006702</name>
</gene>
<dbReference type="GO" id="GO:0055087">
    <property type="term" value="C:Ski complex"/>
    <property type="evidence" value="ECO:0007669"/>
    <property type="project" value="InterPro"/>
</dbReference>
<evidence type="ECO:0000256" key="4">
    <source>
        <dbReference type="SAM" id="MobiDB-lite"/>
    </source>
</evidence>
<reference evidence="5" key="1">
    <citation type="submission" date="2022-11" db="EMBL/GenBank/DDBJ databases">
        <title>Chromosomal genome sequence assembly and mating type (MAT) locus characterization of the leprose asexual lichenized fungus Lepraria neglecta (Nyl.) Erichsen.</title>
        <authorList>
            <person name="Allen J.L."/>
            <person name="Pfeffer B."/>
        </authorList>
    </citation>
    <scope>NUCLEOTIDE SEQUENCE</scope>
    <source>
        <strain evidence="5">Allen 5258</strain>
    </source>
</reference>
<dbReference type="PANTHER" id="PTHR15704:SF7">
    <property type="entry name" value="SUPERKILLER COMPLEX PROTEIN 3"/>
    <property type="match status" value="1"/>
</dbReference>
<keyword evidence="2 3" id="KW-0802">TPR repeat</keyword>
<evidence type="ECO:0008006" key="7">
    <source>
        <dbReference type="Google" id="ProtNLM"/>
    </source>
</evidence>
<feature type="repeat" description="TPR" evidence="3">
    <location>
        <begin position="975"/>
        <end position="1008"/>
    </location>
</feature>
<proteinExistence type="predicted"/>
<feature type="repeat" description="TPR" evidence="3">
    <location>
        <begin position="443"/>
        <end position="476"/>
    </location>
</feature>
<dbReference type="Proteomes" id="UP001276659">
    <property type="component" value="Unassembled WGS sequence"/>
</dbReference>
<organism evidence="5 6">
    <name type="scientific">Lepraria neglecta</name>
    <dbReference type="NCBI Taxonomy" id="209136"/>
    <lineage>
        <taxon>Eukaryota</taxon>
        <taxon>Fungi</taxon>
        <taxon>Dikarya</taxon>
        <taxon>Ascomycota</taxon>
        <taxon>Pezizomycotina</taxon>
        <taxon>Lecanoromycetes</taxon>
        <taxon>OSLEUM clade</taxon>
        <taxon>Lecanoromycetidae</taxon>
        <taxon>Lecanorales</taxon>
        <taxon>Lecanorineae</taxon>
        <taxon>Stereocaulaceae</taxon>
        <taxon>Lepraria</taxon>
    </lineage>
</organism>
<dbReference type="InterPro" id="IPR011990">
    <property type="entry name" value="TPR-like_helical_dom_sf"/>
</dbReference>
<keyword evidence="1" id="KW-0677">Repeat</keyword>
<dbReference type="Gene3D" id="1.25.40.10">
    <property type="entry name" value="Tetratricopeptide repeat domain"/>
    <property type="match status" value="4"/>
</dbReference>
<dbReference type="SUPFAM" id="SSF48452">
    <property type="entry name" value="TPR-like"/>
    <property type="match status" value="4"/>
</dbReference>
<name>A0AAD9Z9D8_9LECA</name>
<dbReference type="SMART" id="SM00028">
    <property type="entry name" value="TPR"/>
    <property type="match status" value="11"/>
</dbReference>
<evidence type="ECO:0000256" key="3">
    <source>
        <dbReference type="PROSITE-ProRule" id="PRU00339"/>
    </source>
</evidence>
<dbReference type="Pfam" id="PF18833">
    <property type="entry name" value="TPR_22"/>
    <property type="match status" value="1"/>
</dbReference>
<feature type="region of interest" description="Disordered" evidence="4">
    <location>
        <begin position="321"/>
        <end position="341"/>
    </location>
</feature>